<proteinExistence type="predicted"/>
<gene>
    <name evidence="1" type="ORF">BDN72DRAFT_849001</name>
</gene>
<dbReference type="EMBL" id="ML208602">
    <property type="protein sequence ID" value="TFK62157.1"/>
    <property type="molecule type" value="Genomic_DNA"/>
</dbReference>
<reference evidence="1 2" key="1">
    <citation type="journal article" date="2019" name="Nat. Ecol. Evol.">
        <title>Megaphylogeny resolves global patterns of mushroom evolution.</title>
        <authorList>
            <person name="Varga T."/>
            <person name="Krizsan K."/>
            <person name="Foldi C."/>
            <person name="Dima B."/>
            <person name="Sanchez-Garcia M."/>
            <person name="Sanchez-Ramirez S."/>
            <person name="Szollosi G.J."/>
            <person name="Szarkandi J.G."/>
            <person name="Papp V."/>
            <person name="Albert L."/>
            <person name="Andreopoulos W."/>
            <person name="Angelini C."/>
            <person name="Antonin V."/>
            <person name="Barry K.W."/>
            <person name="Bougher N.L."/>
            <person name="Buchanan P."/>
            <person name="Buyck B."/>
            <person name="Bense V."/>
            <person name="Catcheside P."/>
            <person name="Chovatia M."/>
            <person name="Cooper J."/>
            <person name="Damon W."/>
            <person name="Desjardin D."/>
            <person name="Finy P."/>
            <person name="Geml J."/>
            <person name="Haridas S."/>
            <person name="Hughes K."/>
            <person name="Justo A."/>
            <person name="Karasinski D."/>
            <person name="Kautmanova I."/>
            <person name="Kiss B."/>
            <person name="Kocsube S."/>
            <person name="Kotiranta H."/>
            <person name="LaButti K.M."/>
            <person name="Lechner B.E."/>
            <person name="Liimatainen K."/>
            <person name="Lipzen A."/>
            <person name="Lukacs Z."/>
            <person name="Mihaltcheva S."/>
            <person name="Morgado L.N."/>
            <person name="Niskanen T."/>
            <person name="Noordeloos M.E."/>
            <person name="Ohm R.A."/>
            <person name="Ortiz-Santana B."/>
            <person name="Ovrebo C."/>
            <person name="Racz N."/>
            <person name="Riley R."/>
            <person name="Savchenko A."/>
            <person name="Shiryaev A."/>
            <person name="Soop K."/>
            <person name="Spirin V."/>
            <person name="Szebenyi C."/>
            <person name="Tomsovsky M."/>
            <person name="Tulloss R.E."/>
            <person name="Uehling J."/>
            <person name="Grigoriev I.V."/>
            <person name="Vagvolgyi C."/>
            <person name="Papp T."/>
            <person name="Martin F.M."/>
            <person name="Miettinen O."/>
            <person name="Hibbett D.S."/>
            <person name="Nagy L.G."/>
        </authorList>
    </citation>
    <scope>NUCLEOTIDE SEQUENCE [LARGE SCALE GENOMIC DNA]</scope>
    <source>
        <strain evidence="1 2">NL-1719</strain>
    </source>
</reference>
<organism evidence="1 2">
    <name type="scientific">Pluteus cervinus</name>
    <dbReference type="NCBI Taxonomy" id="181527"/>
    <lineage>
        <taxon>Eukaryota</taxon>
        <taxon>Fungi</taxon>
        <taxon>Dikarya</taxon>
        <taxon>Basidiomycota</taxon>
        <taxon>Agaricomycotina</taxon>
        <taxon>Agaricomycetes</taxon>
        <taxon>Agaricomycetidae</taxon>
        <taxon>Agaricales</taxon>
        <taxon>Pluteineae</taxon>
        <taxon>Pluteaceae</taxon>
        <taxon>Pluteus</taxon>
    </lineage>
</organism>
<evidence type="ECO:0000313" key="2">
    <source>
        <dbReference type="Proteomes" id="UP000308600"/>
    </source>
</evidence>
<name>A0ACD3A985_9AGAR</name>
<keyword evidence="2" id="KW-1185">Reference proteome</keyword>
<evidence type="ECO:0000313" key="1">
    <source>
        <dbReference type="EMBL" id="TFK62157.1"/>
    </source>
</evidence>
<protein>
    <submittedName>
        <fullName evidence="1">Uncharacterized protein</fullName>
    </submittedName>
</protein>
<sequence length="351" mass="39856">MPRKLRPRKKRPRGHTSPHVIQINELPNSTGLAALPPELLLEIVNHLPRFPIPCDYIGSPIKTAIHTRQATVMILVQICKALRQTLLHLAWEDIKLCSLYAEQGDTMVGRAWSRHSCELDEEEYCNFCERHIVFEIVFQLATVMACVPAYAAHVQTLSIFIPNFFGDNIAPRFARDLALLPNLKTLQLHYNRDDSALDSLIRNSFSKYRYENIQTLVIQPNDGSIAILKACLNVHHLHLTIRGPFNLWDVYPNIEKLTGVLPTPLSVSFRKAMPNLKHIQFRADGGSDAYVQAMDLTSHPKLEVIEIAVMKPGAQKEVEGLQKLADHIFTARPSIQRNSRRVEIRDFTQPG</sequence>
<accession>A0ACD3A985</accession>
<dbReference type="Proteomes" id="UP000308600">
    <property type="component" value="Unassembled WGS sequence"/>
</dbReference>